<evidence type="ECO:0000313" key="2">
    <source>
        <dbReference type="Proteomes" id="UP000219336"/>
    </source>
</evidence>
<evidence type="ECO:0000313" key="1">
    <source>
        <dbReference type="EMBL" id="SNX50820.1"/>
    </source>
</evidence>
<accession>A0A240ERE9</accession>
<dbReference type="AlphaFoldDB" id="A0A240ERE9"/>
<keyword evidence="2" id="KW-1185">Reference proteome</keyword>
<reference evidence="2" key="1">
    <citation type="submission" date="2016-06" db="EMBL/GenBank/DDBJ databases">
        <authorList>
            <person name="Rodrigo-Torres L."/>
            <person name="Arahal R.D."/>
            <person name="Lucena T."/>
        </authorList>
    </citation>
    <scope>NUCLEOTIDE SEQUENCE [LARGE SCALE GENOMIC DNA]</scope>
    <source>
        <strain evidence="2">CECT8203</strain>
    </source>
</reference>
<organism evidence="1 2">
    <name type="scientific">Vibrio thalassae</name>
    <dbReference type="NCBI Taxonomy" id="1243014"/>
    <lineage>
        <taxon>Bacteria</taxon>
        <taxon>Pseudomonadati</taxon>
        <taxon>Pseudomonadota</taxon>
        <taxon>Gammaproteobacteria</taxon>
        <taxon>Vibrionales</taxon>
        <taxon>Vibrionaceae</taxon>
        <taxon>Vibrio</taxon>
    </lineage>
</organism>
<sequence length="58" mass="6775">MLGLGAIVELRNEILDDYTRYCERKIPDEFKVSTPIHYDPIYSYQSQYASNTRVSSVQ</sequence>
<dbReference type="EMBL" id="OANU01000148">
    <property type="protein sequence ID" value="SNX50820.1"/>
    <property type="molecule type" value="Genomic_DNA"/>
</dbReference>
<proteinExistence type="predicted"/>
<name>A0A240ERE9_9VIBR</name>
<protein>
    <submittedName>
        <fullName evidence="1">Uncharacterized protein</fullName>
    </submittedName>
</protein>
<dbReference type="Proteomes" id="UP000219336">
    <property type="component" value="Unassembled WGS sequence"/>
</dbReference>
<gene>
    <name evidence="1" type="ORF">VTH8203_04494</name>
</gene>